<accession>A0AAN7ILC6</accession>
<dbReference type="InterPro" id="IPR053134">
    <property type="entry name" value="RNA-dir_DNA_polymerase"/>
</dbReference>
<evidence type="ECO:0000313" key="2">
    <source>
        <dbReference type="Proteomes" id="UP001324115"/>
    </source>
</evidence>
<dbReference type="InterPro" id="IPR043128">
    <property type="entry name" value="Rev_trsase/Diguanyl_cyclase"/>
</dbReference>
<dbReference type="PANTHER" id="PTHR24559:SF429">
    <property type="entry name" value="RNA-DIRECTED DNA POLYMERASE HOMOLOG"/>
    <property type="match status" value="1"/>
</dbReference>
<dbReference type="Proteomes" id="UP001324115">
    <property type="component" value="Unassembled WGS sequence"/>
</dbReference>
<dbReference type="Gene3D" id="3.30.70.270">
    <property type="match status" value="1"/>
</dbReference>
<dbReference type="AlphaFoldDB" id="A0AAN7ILC6"/>
<sequence>MQLTFGSMTLELNIFHVAKQPHEDDDCAYFNKNYFSDPLEAFLNNSFDSYDLKKLKSLPSGLKYTYLGPGETFLVVIFSALNEEQEGKLLNVLRDHKLAIGWTITDIKGISSLICRHKIHLEDDWKTFRESQHRLNPTMKDVVKNEVIKLLDAEITLEDQGKTTFTCPFGTFAFRRMPFGLCNALATFQRCMVSIFSDMVEKFLEVLMDDLKWLSS</sequence>
<protein>
    <submittedName>
        <fullName evidence="1">Uncharacterized protein</fullName>
    </submittedName>
</protein>
<dbReference type="PANTHER" id="PTHR24559">
    <property type="entry name" value="TRANSPOSON TY3-I GAG-POL POLYPROTEIN"/>
    <property type="match status" value="1"/>
</dbReference>
<evidence type="ECO:0000313" key="1">
    <source>
        <dbReference type="EMBL" id="KAK4576952.1"/>
    </source>
</evidence>
<name>A0AAN7ILC6_QUERU</name>
<reference evidence="1 2" key="1">
    <citation type="journal article" date="2023" name="G3 (Bethesda)">
        <title>A haplotype-resolved chromosome-scale genome for Quercus rubra L. provides insights into the genetics of adaptive traits for red oak species.</title>
        <authorList>
            <person name="Kapoor B."/>
            <person name="Jenkins J."/>
            <person name="Schmutz J."/>
            <person name="Zhebentyayeva T."/>
            <person name="Kuelheim C."/>
            <person name="Coggeshall M."/>
            <person name="Heim C."/>
            <person name="Lasky J.R."/>
            <person name="Leites L."/>
            <person name="Islam-Faridi N."/>
            <person name="Romero-Severson J."/>
            <person name="DeLeo V.L."/>
            <person name="Lucas S.M."/>
            <person name="Lazic D."/>
            <person name="Gailing O."/>
            <person name="Carlson J."/>
            <person name="Staton M."/>
        </authorList>
    </citation>
    <scope>NUCLEOTIDE SEQUENCE [LARGE SCALE GENOMIC DNA]</scope>
    <source>
        <strain evidence="1">Pseudo-F2</strain>
    </source>
</reference>
<dbReference type="InterPro" id="IPR043502">
    <property type="entry name" value="DNA/RNA_pol_sf"/>
</dbReference>
<proteinExistence type="predicted"/>
<gene>
    <name evidence="1" type="ORF">RGQ29_027468</name>
</gene>
<dbReference type="EMBL" id="JAXUIC010000008">
    <property type="protein sequence ID" value="KAK4576952.1"/>
    <property type="molecule type" value="Genomic_DNA"/>
</dbReference>
<dbReference type="SUPFAM" id="SSF56672">
    <property type="entry name" value="DNA/RNA polymerases"/>
    <property type="match status" value="1"/>
</dbReference>
<organism evidence="1 2">
    <name type="scientific">Quercus rubra</name>
    <name type="common">Northern red oak</name>
    <name type="synonym">Quercus borealis</name>
    <dbReference type="NCBI Taxonomy" id="3512"/>
    <lineage>
        <taxon>Eukaryota</taxon>
        <taxon>Viridiplantae</taxon>
        <taxon>Streptophyta</taxon>
        <taxon>Embryophyta</taxon>
        <taxon>Tracheophyta</taxon>
        <taxon>Spermatophyta</taxon>
        <taxon>Magnoliopsida</taxon>
        <taxon>eudicotyledons</taxon>
        <taxon>Gunneridae</taxon>
        <taxon>Pentapetalae</taxon>
        <taxon>rosids</taxon>
        <taxon>fabids</taxon>
        <taxon>Fagales</taxon>
        <taxon>Fagaceae</taxon>
        <taxon>Quercus</taxon>
    </lineage>
</organism>
<keyword evidence="2" id="KW-1185">Reference proteome</keyword>
<comment type="caution">
    <text evidence="1">The sequence shown here is derived from an EMBL/GenBank/DDBJ whole genome shotgun (WGS) entry which is preliminary data.</text>
</comment>